<sequence>MKYSLSLVHFALLANAVPVRQADGEAYAGGPNGMTQGGSTGSQQHGQIQSSCTGVKKEMLEKALGDCATRARAALETCKDTKSGSELVKLFFKNDDEGTRAQAAKVFGAILKECEAKEAGKTTISCGDEMNLCHQGQNGYTSSVGGQGIFICDRGFQTSSNQTKNCGSHDLAFTVLHEMSHSQAWTDDLGNGYGMQAVTNLPAQMNLRHADTYSLFAQAVSFNCTTQEAMAGISSPSMHGRPGAGQMADSGGAGPLQQGQNGNYQQGGAVNGMNGGPSAAYGPGAGQGQQGQVGNYQQNGAANQEPYPAYSPNPGYSPNPPPPAGAGQGMQGGNYQQPGMPPSNMNGNREHATGGQAEGEGYNSVESGKGPSGSEHSNGQGEQKTPPSAEAVEESYDTGAGREGAEMAAPAGIKGKTPGGGNPLGHSAENGDCPEEQGRPPYGPGGGINTAGGIMNRPGGKANGPPSSPEGQTTYAEGEKQPEGEVRQPEGEVRQPDGEVGQPDGETTYSEGEAKQPEGEAMQPEGETNYSEGEAKQPEGETTYSKGEAKQPEGEAMQPEGETNYSEGEAKQPEGETTYSKGEAMQPGGNVQGPGGKTKYPGGKAQGPGGETGSLDY</sequence>
<feature type="compositionally biased region" description="Pro residues" evidence="14">
    <location>
        <begin position="309"/>
        <end position="324"/>
    </location>
</feature>
<evidence type="ECO:0000256" key="7">
    <source>
        <dbReference type="ARBA" id="ARBA00022801"/>
    </source>
</evidence>
<feature type="binding site" evidence="12">
    <location>
        <position position="181"/>
    </location>
    <ligand>
        <name>Zn(2+)</name>
        <dbReference type="ChEBI" id="CHEBI:29105"/>
        <note>catalytic</note>
    </ligand>
</feature>
<evidence type="ECO:0000256" key="9">
    <source>
        <dbReference type="ARBA" id="ARBA00023049"/>
    </source>
</evidence>
<feature type="region of interest" description="Disordered" evidence="14">
    <location>
        <begin position="234"/>
        <end position="617"/>
    </location>
</feature>
<dbReference type="GO" id="GO:0046872">
    <property type="term" value="F:metal ion binding"/>
    <property type="evidence" value="ECO:0007669"/>
    <property type="project" value="UniProtKB-KW"/>
</dbReference>
<comment type="function">
    <text evidence="13">Secreted metalloproteinase that allows assimilation of proteinaceous substrates. Shows high activities on basic nuclear substrates such as histone and protamine.</text>
</comment>
<keyword evidence="8 12" id="KW-0862">Zinc</keyword>
<keyword evidence="7 13" id="KW-0378">Hydrolase</keyword>
<dbReference type="InterPro" id="IPR024079">
    <property type="entry name" value="MetalloPept_cat_dom_sf"/>
</dbReference>
<keyword evidence="6 13" id="KW-0732">Signal</keyword>
<evidence type="ECO:0000256" key="3">
    <source>
        <dbReference type="ARBA" id="ARBA00022670"/>
    </source>
</evidence>
<dbReference type="Proteomes" id="UP000076580">
    <property type="component" value="Chromosome 03"/>
</dbReference>
<organism evidence="15 16">
    <name type="scientific">Drechmeria coniospora</name>
    <name type="common">Nematophagous fungus</name>
    <name type="synonym">Meria coniospora</name>
    <dbReference type="NCBI Taxonomy" id="98403"/>
    <lineage>
        <taxon>Eukaryota</taxon>
        <taxon>Fungi</taxon>
        <taxon>Dikarya</taxon>
        <taxon>Ascomycota</taxon>
        <taxon>Pezizomycotina</taxon>
        <taxon>Sordariomycetes</taxon>
        <taxon>Hypocreomycetidae</taxon>
        <taxon>Hypocreales</taxon>
        <taxon>Ophiocordycipitaceae</taxon>
        <taxon>Drechmeria</taxon>
    </lineage>
</organism>
<evidence type="ECO:0000256" key="13">
    <source>
        <dbReference type="RuleBase" id="RU361126"/>
    </source>
</evidence>
<feature type="compositionally biased region" description="Low complexity" evidence="14">
    <location>
        <begin position="292"/>
        <end position="308"/>
    </location>
</feature>
<keyword evidence="16" id="KW-1185">Reference proteome</keyword>
<dbReference type="AlphaFoldDB" id="A0A151GG56"/>
<evidence type="ECO:0000256" key="12">
    <source>
        <dbReference type="PIRSR" id="PIRSR601384-2"/>
    </source>
</evidence>
<evidence type="ECO:0000256" key="14">
    <source>
        <dbReference type="SAM" id="MobiDB-lite"/>
    </source>
</evidence>
<feature type="binding site" evidence="12">
    <location>
        <position position="177"/>
    </location>
    <ligand>
        <name>Zn(2+)</name>
        <dbReference type="ChEBI" id="CHEBI:29105"/>
        <note>catalytic</note>
    </ligand>
</feature>
<feature type="compositionally biased region" description="Basic and acidic residues" evidence="14">
    <location>
        <begin position="477"/>
        <end position="497"/>
    </location>
</feature>
<dbReference type="PRINTS" id="PR00768">
    <property type="entry name" value="DEUTEROLYSIN"/>
</dbReference>
<keyword evidence="4 13" id="KW-0165">Cleavage on pair of basic residues</keyword>
<dbReference type="InParanoid" id="A0A151GG56"/>
<evidence type="ECO:0000256" key="2">
    <source>
        <dbReference type="ARBA" id="ARBA00010279"/>
    </source>
</evidence>
<feature type="compositionally biased region" description="Polar residues" evidence="14">
    <location>
        <begin position="374"/>
        <end position="386"/>
    </location>
</feature>
<keyword evidence="5 12" id="KW-0479">Metal-binding</keyword>
<comment type="similarity">
    <text evidence="2 13">Belongs to the peptidase M35 family.</text>
</comment>
<feature type="region of interest" description="Disordered" evidence="14">
    <location>
        <begin position="27"/>
        <end position="48"/>
    </location>
</feature>
<evidence type="ECO:0000256" key="1">
    <source>
        <dbReference type="ARBA" id="ARBA00001187"/>
    </source>
</evidence>
<dbReference type="PANTHER" id="PTHR37016">
    <property type="match status" value="1"/>
</dbReference>
<keyword evidence="9 13" id="KW-0482">Metalloprotease</keyword>
<feature type="chain" id="PRO_5041013875" description="Neutral protease 2" evidence="13">
    <location>
        <begin position="17"/>
        <end position="617"/>
    </location>
</feature>
<dbReference type="Gene3D" id="3.40.390.10">
    <property type="entry name" value="Collagenase (Catalytic Domain)"/>
    <property type="match status" value="1"/>
</dbReference>
<dbReference type="InterPro" id="IPR050414">
    <property type="entry name" value="Fungal_M35_metalloproteases"/>
</dbReference>
<keyword evidence="3 13" id="KW-0645">Protease</keyword>
<comment type="cofactor">
    <cofactor evidence="12 13">
        <name>Zn(2+)</name>
        <dbReference type="ChEBI" id="CHEBI:29105"/>
    </cofactor>
    <text evidence="12 13">Binds 1 zinc ion per subunit.</text>
</comment>
<accession>A0A151GG56</accession>
<keyword evidence="13" id="KW-0964">Secreted</keyword>
<proteinExistence type="inferred from homology"/>
<evidence type="ECO:0000256" key="4">
    <source>
        <dbReference type="ARBA" id="ARBA00022685"/>
    </source>
</evidence>
<feature type="binding site" evidence="12">
    <location>
        <position position="188"/>
    </location>
    <ligand>
        <name>Zn(2+)</name>
        <dbReference type="ChEBI" id="CHEBI:29105"/>
        <note>catalytic</note>
    </ligand>
</feature>
<reference evidence="15 16" key="1">
    <citation type="journal article" date="2016" name="Sci. Rep.">
        <title>Insights into Adaptations to a Near-Obligate Nematode Endoparasitic Lifestyle from the Finished Genome of Drechmeria coniospora.</title>
        <authorList>
            <person name="Zhang L."/>
            <person name="Zhou Z."/>
            <person name="Guo Q."/>
            <person name="Fokkens L."/>
            <person name="Miskei M."/>
            <person name="Pocsi I."/>
            <person name="Zhang W."/>
            <person name="Chen M."/>
            <person name="Wang L."/>
            <person name="Sun Y."/>
            <person name="Donzelli B.G."/>
            <person name="Gibson D.M."/>
            <person name="Nelson D.R."/>
            <person name="Luo J.G."/>
            <person name="Rep M."/>
            <person name="Liu H."/>
            <person name="Yang S."/>
            <person name="Wang J."/>
            <person name="Krasnoff S.B."/>
            <person name="Xu Y."/>
            <person name="Molnar I."/>
            <person name="Lin M."/>
        </authorList>
    </citation>
    <scope>NUCLEOTIDE SEQUENCE [LARGE SCALE GENOMIC DNA]</scope>
    <source>
        <strain evidence="15 16">ARSEF 6962</strain>
    </source>
</reference>
<evidence type="ECO:0000256" key="10">
    <source>
        <dbReference type="ARBA" id="ARBA00023145"/>
    </source>
</evidence>
<feature type="signal peptide" evidence="13">
    <location>
        <begin position="1"/>
        <end position="16"/>
    </location>
</feature>
<dbReference type="GO" id="GO:0004222">
    <property type="term" value="F:metalloendopeptidase activity"/>
    <property type="evidence" value="ECO:0007669"/>
    <property type="project" value="InterPro"/>
</dbReference>
<evidence type="ECO:0000256" key="6">
    <source>
        <dbReference type="ARBA" id="ARBA00022729"/>
    </source>
</evidence>
<name>A0A151GG56_DRECN</name>
<comment type="caution">
    <text evidence="15">The sequence shown here is derived from an EMBL/GenBank/DDBJ whole genome shotgun (WGS) entry which is preliminary data.</text>
</comment>
<gene>
    <name evidence="15" type="ORF">DCS_08044</name>
</gene>
<evidence type="ECO:0000256" key="8">
    <source>
        <dbReference type="ARBA" id="ARBA00022833"/>
    </source>
</evidence>
<evidence type="ECO:0000313" key="16">
    <source>
        <dbReference type="Proteomes" id="UP000076580"/>
    </source>
</evidence>
<comment type="subcellular location">
    <subcellularLocation>
        <location evidence="13">Secreted</location>
    </subcellularLocation>
</comment>
<feature type="compositionally biased region" description="Gly residues" evidence="14">
    <location>
        <begin position="30"/>
        <end position="40"/>
    </location>
</feature>
<dbReference type="STRING" id="98403.A0A151GG56"/>
<dbReference type="EC" id="3.4.24.39" evidence="13"/>
<dbReference type="InterPro" id="IPR001384">
    <property type="entry name" value="Peptidase_M35"/>
</dbReference>
<dbReference type="SUPFAM" id="SSF55486">
    <property type="entry name" value="Metalloproteases ('zincins'), catalytic domain"/>
    <property type="match status" value="1"/>
</dbReference>
<dbReference type="GO" id="GO:0005576">
    <property type="term" value="C:extracellular region"/>
    <property type="evidence" value="ECO:0007669"/>
    <property type="project" value="UniProtKB-SubCell"/>
</dbReference>
<dbReference type="GO" id="GO:0006508">
    <property type="term" value="P:proteolysis"/>
    <property type="evidence" value="ECO:0007669"/>
    <property type="project" value="UniProtKB-KW"/>
</dbReference>
<dbReference type="PANTHER" id="PTHR37016:SF3">
    <property type="entry name" value="NEUTRAL PROTEASE 2-RELATED"/>
    <property type="match status" value="1"/>
</dbReference>
<evidence type="ECO:0000256" key="5">
    <source>
        <dbReference type="ARBA" id="ARBA00022723"/>
    </source>
</evidence>
<dbReference type="EMBL" id="LAYC01000003">
    <property type="protein sequence ID" value="KYK56078.1"/>
    <property type="molecule type" value="Genomic_DNA"/>
</dbReference>
<feature type="active site" evidence="11">
    <location>
        <position position="178"/>
    </location>
</feature>
<dbReference type="GeneID" id="63720687"/>
<dbReference type="Pfam" id="PF02102">
    <property type="entry name" value="Peptidase_M35"/>
    <property type="match status" value="1"/>
</dbReference>
<dbReference type="CDD" id="cd11008">
    <property type="entry name" value="M35_deuterolysin_like"/>
    <property type="match status" value="1"/>
</dbReference>
<dbReference type="RefSeq" id="XP_040655430.1">
    <property type="nucleotide sequence ID" value="XM_040805326.1"/>
</dbReference>
<evidence type="ECO:0000256" key="11">
    <source>
        <dbReference type="PIRSR" id="PIRSR601384-1"/>
    </source>
</evidence>
<protein>
    <recommendedName>
        <fullName evidence="13">Neutral protease 2</fullName>
        <ecNumber evidence="13">3.4.24.39</ecNumber>
    </recommendedName>
    <alternativeName>
        <fullName evidence="13">Deuterolysin</fullName>
    </alternativeName>
</protein>
<feature type="compositionally biased region" description="Gly residues" evidence="14">
    <location>
        <begin position="604"/>
        <end position="617"/>
    </location>
</feature>
<feature type="compositionally biased region" description="Low complexity" evidence="14">
    <location>
        <begin position="257"/>
        <end position="268"/>
    </location>
</feature>
<comment type="catalytic activity">
    <reaction evidence="1 13">
        <text>Preferential cleavage of bonds with hydrophobic residues in P1'. Also 3-Asn-|-Gln-4 and 8-Gly-|-Ser-9 bonds in insulin B chain.</text>
        <dbReference type="EC" id="3.4.24.39"/>
    </reaction>
</comment>
<keyword evidence="10" id="KW-0865">Zymogen</keyword>
<evidence type="ECO:0000313" key="15">
    <source>
        <dbReference type="EMBL" id="KYK56078.1"/>
    </source>
</evidence>